<evidence type="ECO:0000313" key="8">
    <source>
        <dbReference type="Proteomes" id="UP001238973"/>
    </source>
</evidence>
<dbReference type="GO" id="GO:0016757">
    <property type="term" value="F:glycosyltransferase activity"/>
    <property type="evidence" value="ECO:0007669"/>
    <property type="project" value="UniProtKB-KW"/>
</dbReference>
<dbReference type="PANTHER" id="PTHR12526">
    <property type="entry name" value="GLYCOSYLTRANSFERASE"/>
    <property type="match status" value="1"/>
</dbReference>
<evidence type="ECO:0000256" key="2">
    <source>
        <dbReference type="ARBA" id="ARBA00022676"/>
    </source>
</evidence>
<evidence type="ECO:0000313" key="7">
    <source>
        <dbReference type="EMBL" id="MDM5284522.1"/>
    </source>
</evidence>
<dbReference type="Pfam" id="PF13439">
    <property type="entry name" value="Glyco_transf_4"/>
    <property type="match status" value="1"/>
</dbReference>
<sequence>MHTVMHLNLRVDPTQYISQIREVPDYDYIHMVRQPKYMIDLSLLNEKVHYLNEVFSPKEYVKRNNISLLHAHHGQLGMLLLPFKEETNLPLVTSIRGRDATLANQPIGYLDNMKMLFDRGERFFPVCQYLADRLIAWGCPSEKIRVLYGGVDLNEFKYRAPHKGDSQNILSIGRLVEKKGHHILMQAFQKIRGKFPNATLTIIGRGGLEEYLISLANQLNLGDSFRLLNHLPKDQVREQMTNADIFCAASLEAADGDVEGIPNTLKEAMAIGVPVISTNHAGIPELITNNKEGVLVQENNVDELADALEFMLSNREIWETYTVAARQKVEQKFNLSQQLQQQAEFYDELVAPYKVGKQYLITPRQIDKKVLKETPQPQQQGKDDAKTIAPRKKAELAKKALIYMQQLQQLQGLQEFPQLQQLKQVPQLQQQTKDKVKDELVGFNKNEKKAKVQQRAKDHDEKISSRKKEKKAHKAEKVKKALYKLQKFQQQAIDEQLGGDHGGL</sequence>
<accession>A0AAJ1QNF6</accession>
<evidence type="ECO:0000256" key="3">
    <source>
        <dbReference type="ARBA" id="ARBA00022679"/>
    </source>
</evidence>
<feature type="region of interest" description="Disordered" evidence="4">
    <location>
        <begin position="445"/>
        <end position="476"/>
    </location>
</feature>
<dbReference type="Gene3D" id="3.40.50.2000">
    <property type="entry name" value="Glycogen Phosphorylase B"/>
    <property type="match status" value="2"/>
</dbReference>
<dbReference type="AlphaFoldDB" id="A0AAJ1QNF6"/>
<dbReference type="PANTHER" id="PTHR12526:SF640">
    <property type="entry name" value="COLANIC ACID BIOSYNTHESIS GLYCOSYLTRANSFERASE WCAL-RELATED"/>
    <property type="match status" value="1"/>
</dbReference>
<comment type="caution">
    <text evidence="7">The sequence shown here is derived from an EMBL/GenBank/DDBJ whole genome shotgun (WGS) entry which is preliminary data.</text>
</comment>
<dbReference type="RefSeq" id="WP_289350020.1">
    <property type="nucleotide sequence ID" value="NZ_JAUCFI010000003.1"/>
</dbReference>
<proteinExistence type="inferred from homology"/>
<feature type="domain" description="Glycosyltransferase subfamily 4-like N-terminal" evidence="6">
    <location>
        <begin position="50"/>
        <end position="154"/>
    </location>
</feature>
<feature type="compositionally biased region" description="Basic and acidic residues" evidence="4">
    <location>
        <begin position="445"/>
        <end position="466"/>
    </location>
</feature>
<evidence type="ECO:0000256" key="4">
    <source>
        <dbReference type="SAM" id="MobiDB-lite"/>
    </source>
</evidence>
<dbReference type="SUPFAM" id="SSF53756">
    <property type="entry name" value="UDP-Glycosyltransferase/glycogen phosphorylase"/>
    <property type="match status" value="1"/>
</dbReference>
<name>A0AAJ1QNF6_9BACI</name>
<dbReference type="InterPro" id="IPR028098">
    <property type="entry name" value="Glyco_trans_4-like_N"/>
</dbReference>
<evidence type="ECO:0000259" key="6">
    <source>
        <dbReference type="Pfam" id="PF13439"/>
    </source>
</evidence>
<dbReference type="InterPro" id="IPR001296">
    <property type="entry name" value="Glyco_trans_1"/>
</dbReference>
<dbReference type="EMBL" id="JAUCFI010000003">
    <property type="protein sequence ID" value="MDM5284522.1"/>
    <property type="molecule type" value="Genomic_DNA"/>
</dbReference>
<reference evidence="7" key="1">
    <citation type="submission" date="2023-06" db="EMBL/GenBank/DDBJ databases">
        <title>Comparative genomics of Bacillaceae isolates and their secondary metabolite potential.</title>
        <authorList>
            <person name="Song L."/>
            <person name="Nielsen L.J."/>
            <person name="Mohite O."/>
            <person name="Xu X."/>
            <person name="Weber T."/>
            <person name="Kovacs A.T."/>
        </authorList>
    </citation>
    <scope>NUCLEOTIDE SEQUENCE</scope>
    <source>
        <strain evidence="7">G1S1</strain>
    </source>
</reference>
<feature type="domain" description="Glycosyl transferase family 1" evidence="5">
    <location>
        <begin position="161"/>
        <end position="326"/>
    </location>
</feature>
<evidence type="ECO:0000256" key="1">
    <source>
        <dbReference type="ARBA" id="ARBA00009481"/>
    </source>
</evidence>
<keyword evidence="3 7" id="KW-0808">Transferase</keyword>
<gene>
    <name evidence="7" type="ORF">QUF85_14595</name>
</gene>
<organism evidence="7 8">
    <name type="scientific">Peribacillus frigoritolerans</name>
    <dbReference type="NCBI Taxonomy" id="450367"/>
    <lineage>
        <taxon>Bacteria</taxon>
        <taxon>Bacillati</taxon>
        <taxon>Bacillota</taxon>
        <taxon>Bacilli</taxon>
        <taxon>Bacillales</taxon>
        <taxon>Bacillaceae</taxon>
        <taxon>Peribacillus</taxon>
    </lineage>
</organism>
<protein>
    <submittedName>
        <fullName evidence="7">Glycosyltransferase</fullName>
        <ecNumber evidence="7">2.4.-.-</ecNumber>
    </submittedName>
</protein>
<keyword evidence="2 7" id="KW-0328">Glycosyltransferase</keyword>
<comment type="similarity">
    <text evidence="1">Belongs to the glycosyltransferase group 1 family. Glycosyltransferase 4 subfamily.</text>
</comment>
<dbReference type="Pfam" id="PF00534">
    <property type="entry name" value="Glycos_transf_1"/>
    <property type="match status" value="1"/>
</dbReference>
<evidence type="ECO:0000259" key="5">
    <source>
        <dbReference type="Pfam" id="PF00534"/>
    </source>
</evidence>
<dbReference type="EC" id="2.4.-.-" evidence="7"/>
<dbReference type="Proteomes" id="UP001238973">
    <property type="component" value="Unassembled WGS sequence"/>
</dbReference>
<feature type="compositionally biased region" description="Basic residues" evidence="4">
    <location>
        <begin position="467"/>
        <end position="476"/>
    </location>
</feature>